<keyword evidence="2" id="KW-1185">Reference proteome</keyword>
<dbReference type="Proteomes" id="UP001163321">
    <property type="component" value="Chromosome 10"/>
</dbReference>
<dbReference type="EMBL" id="CM047589">
    <property type="protein sequence ID" value="KAI9920232.1"/>
    <property type="molecule type" value="Genomic_DNA"/>
</dbReference>
<name>A0ACC0WPB9_9STRA</name>
<proteinExistence type="predicted"/>
<accession>A0ACC0WPB9</accession>
<organism evidence="1 2">
    <name type="scientific">Peronosclerospora sorghi</name>
    <dbReference type="NCBI Taxonomy" id="230839"/>
    <lineage>
        <taxon>Eukaryota</taxon>
        <taxon>Sar</taxon>
        <taxon>Stramenopiles</taxon>
        <taxon>Oomycota</taxon>
        <taxon>Peronosporomycetes</taxon>
        <taxon>Peronosporales</taxon>
        <taxon>Peronosporaceae</taxon>
        <taxon>Peronosclerospora</taxon>
    </lineage>
</organism>
<evidence type="ECO:0000313" key="2">
    <source>
        <dbReference type="Proteomes" id="UP001163321"/>
    </source>
</evidence>
<comment type="caution">
    <text evidence="1">The sequence shown here is derived from an EMBL/GenBank/DDBJ whole genome shotgun (WGS) entry which is preliminary data.</text>
</comment>
<sequence length="165" mass="18341">MIRRRACTTTHTSFRIIKPFVRLGEATVNTVLATVWVNTLYDVDQSLVVPVLNSVDNKVDATISVAFTKLYEGQKRVVRTKNETVHVVSSVSSKTGNATVQASKYTTNKVVFDLGMVFGVVSGAADYRNLWNDLWNDAAGYVLCHVAHTNTRFENTVLRCVADIR</sequence>
<gene>
    <name evidence="1" type="ORF">PsorP6_015859</name>
</gene>
<evidence type="ECO:0000313" key="1">
    <source>
        <dbReference type="EMBL" id="KAI9920232.1"/>
    </source>
</evidence>
<protein>
    <submittedName>
        <fullName evidence="1">Uncharacterized protein</fullName>
    </submittedName>
</protein>
<reference evidence="1 2" key="1">
    <citation type="journal article" date="2022" name="bioRxiv">
        <title>The genome of the oomycete Peronosclerospora sorghi, a cosmopolitan pathogen of maize and sorghum, is inflated with dispersed pseudogenes.</title>
        <authorList>
            <person name="Fletcher K."/>
            <person name="Martin F."/>
            <person name="Isakeit T."/>
            <person name="Cavanaugh K."/>
            <person name="Magill C."/>
            <person name="Michelmore R."/>
        </authorList>
    </citation>
    <scope>NUCLEOTIDE SEQUENCE [LARGE SCALE GENOMIC DNA]</scope>
    <source>
        <strain evidence="1">P6</strain>
    </source>
</reference>